<feature type="binding site" evidence="22">
    <location>
        <position position="647"/>
    </location>
    <ligand>
        <name>ATP</name>
        <dbReference type="ChEBI" id="CHEBI:30616"/>
    </ligand>
</feature>
<dbReference type="SMART" id="SM00220">
    <property type="entry name" value="S_TKc"/>
    <property type="match status" value="1"/>
</dbReference>
<dbReference type="InterPro" id="IPR013210">
    <property type="entry name" value="LRR_N_plant-typ"/>
</dbReference>
<comment type="catalytic activity">
    <reaction evidence="21">
        <text>L-seryl-[protein] + ATP = O-phospho-L-seryl-[protein] + ADP + H(+)</text>
        <dbReference type="Rhea" id="RHEA:17989"/>
        <dbReference type="Rhea" id="RHEA-COMP:9863"/>
        <dbReference type="Rhea" id="RHEA-COMP:11604"/>
        <dbReference type="ChEBI" id="CHEBI:15378"/>
        <dbReference type="ChEBI" id="CHEBI:29999"/>
        <dbReference type="ChEBI" id="CHEBI:30616"/>
        <dbReference type="ChEBI" id="CHEBI:83421"/>
        <dbReference type="ChEBI" id="CHEBI:456216"/>
        <dbReference type="EC" id="2.7.11.1"/>
    </reaction>
</comment>
<dbReference type="InterPro" id="IPR051809">
    <property type="entry name" value="Plant_receptor-like_S/T_kinase"/>
</dbReference>
<evidence type="ECO:0000256" key="20">
    <source>
        <dbReference type="ARBA" id="ARBA00047899"/>
    </source>
</evidence>
<dbReference type="PROSITE" id="PS00107">
    <property type="entry name" value="PROTEIN_KINASE_ATP"/>
    <property type="match status" value="1"/>
</dbReference>
<evidence type="ECO:0000313" key="26">
    <source>
        <dbReference type="EnsemblPlants" id="QL04p017349:mrna"/>
    </source>
</evidence>
<keyword evidence="7" id="KW-0597">Phosphoprotein</keyword>
<keyword evidence="5" id="KW-1003">Cell membrane</keyword>
<dbReference type="EMBL" id="LRBV02000004">
    <property type="status" value="NOT_ANNOTATED_CDS"/>
    <property type="molecule type" value="Genomic_DNA"/>
</dbReference>
<dbReference type="FunFam" id="3.80.10.10:FF:000101">
    <property type="entry name" value="LRR receptor-like serine/threonine-protein kinase ERECTA"/>
    <property type="match status" value="1"/>
</dbReference>
<keyword evidence="19" id="KW-0325">Glycoprotein</keyword>
<evidence type="ECO:0000259" key="25">
    <source>
        <dbReference type="PROSITE" id="PS50011"/>
    </source>
</evidence>
<keyword evidence="12" id="KW-0677">Repeat</keyword>
<feature type="signal peptide" evidence="24">
    <location>
        <begin position="1"/>
        <end position="19"/>
    </location>
</feature>
<organism evidence="26 27">
    <name type="scientific">Quercus lobata</name>
    <name type="common">Valley oak</name>
    <dbReference type="NCBI Taxonomy" id="97700"/>
    <lineage>
        <taxon>Eukaryota</taxon>
        <taxon>Viridiplantae</taxon>
        <taxon>Streptophyta</taxon>
        <taxon>Embryophyta</taxon>
        <taxon>Tracheophyta</taxon>
        <taxon>Spermatophyta</taxon>
        <taxon>Magnoliopsida</taxon>
        <taxon>eudicotyledons</taxon>
        <taxon>Gunneridae</taxon>
        <taxon>Pentapetalae</taxon>
        <taxon>rosids</taxon>
        <taxon>fabids</taxon>
        <taxon>Fagales</taxon>
        <taxon>Fagaceae</taxon>
        <taxon>Quercus</taxon>
    </lineage>
</organism>
<dbReference type="FunCoup" id="A0A7N2LED7">
    <property type="interactions" value="577"/>
</dbReference>
<evidence type="ECO:0000256" key="5">
    <source>
        <dbReference type="ARBA" id="ARBA00022475"/>
    </source>
</evidence>
<evidence type="ECO:0000256" key="4">
    <source>
        <dbReference type="ARBA" id="ARBA00012513"/>
    </source>
</evidence>
<accession>A0A7N2LED7</accession>
<dbReference type="PANTHER" id="PTHR27008:SF577">
    <property type="entry name" value="PROTEIN KINASE DOMAIN-CONTAINING PROTEIN"/>
    <property type="match status" value="1"/>
</dbReference>
<evidence type="ECO:0000256" key="24">
    <source>
        <dbReference type="SAM" id="SignalP"/>
    </source>
</evidence>
<evidence type="ECO:0000256" key="15">
    <source>
        <dbReference type="ARBA" id="ARBA00022840"/>
    </source>
</evidence>
<evidence type="ECO:0000256" key="19">
    <source>
        <dbReference type="ARBA" id="ARBA00023180"/>
    </source>
</evidence>
<dbReference type="PANTHER" id="PTHR27008">
    <property type="entry name" value="OS04G0122200 PROTEIN"/>
    <property type="match status" value="1"/>
</dbReference>
<dbReference type="InterPro" id="IPR017441">
    <property type="entry name" value="Protein_kinase_ATP_BS"/>
</dbReference>
<dbReference type="FunFam" id="3.80.10.10:FF:000095">
    <property type="entry name" value="LRR receptor-like serine/threonine-protein kinase GSO1"/>
    <property type="match status" value="1"/>
</dbReference>
<dbReference type="InterPro" id="IPR032675">
    <property type="entry name" value="LRR_dom_sf"/>
</dbReference>
<dbReference type="AlphaFoldDB" id="A0A7N2LED7"/>
<keyword evidence="11 24" id="KW-0732">Signal</keyword>
<evidence type="ECO:0000256" key="11">
    <source>
        <dbReference type="ARBA" id="ARBA00022729"/>
    </source>
</evidence>
<protein>
    <recommendedName>
        <fullName evidence="4">non-specific serine/threonine protein kinase</fullName>
        <ecNumber evidence="4">2.7.11.1</ecNumber>
    </recommendedName>
</protein>
<evidence type="ECO:0000256" key="21">
    <source>
        <dbReference type="ARBA" id="ARBA00048679"/>
    </source>
</evidence>
<reference evidence="26 27" key="1">
    <citation type="journal article" date="2016" name="G3 (Bethesda)">
        <title>First Draft Assembly and Annotation of the Genome of a California Endemic Oak Quercus lobata Nee (Fagaceae).</title>
        <authorList>
            <person name="Sork V.L."/>
            <person name="Fitz-Gibbon S.T."/>
            <person name="Puiu D."/>
            <person name="Crepeau M."/>
            <person name="Gugger P.F."/>
            <person name="Sherman R."/>
            <person name="Stevens K."/>
            <person name="Langley C.H."/>
            <person name="Pellegrini M."/>
            <person name="Salzberg S.L."/>
        </authorList>
    </citation>
    <scope>NUCLEOTIDE SEQUENCE [LARGE SCALE GENOMIC DNA]</scope>
    <source>
        <strain evidence="26 27">cv. SW786</strain>
    </source>
</reference>
<evidence type="ECO:0000256" key="23">
    <source>
        <dbReference type="SAM" id="Phobius"/>
    </source>
</evidence>
<dbReference type="PROSITE" id="PS50011">
    <property type="entry name" value="PROTEIN_KINASE_DOM"/>
    <property type="match status" value="1"/>
</dbReference>
<keyword evidence="9" id="KW-0808">Transferase</keyword>
<dbReference type="PROSITE" id="PS00108">
    <property type="entry name" value="PROTEIN_KINASE_ST"/>
    <property type="match status" value="1"/>
</dbReference>
<feature type="chain" id="PRO_5029567086" description="non-specific serine/threonine protein kinase" evidence="24">
    <location>
        <begin position="20"/>
        <end position="945"/>
    </location>
</feature>
<keyword evidence="27" id="KW-1185">Reference proteome</keyword>
<dbReference type="InterPro" id="IPR001611">
    <property type="entry name" value="Leu-rich_rpt"/>
</dbReference>
<keyword evidence="10 23" id="KW-0812">Transmembrane</keyword>
<evidence type="ECO:0000256" key="8">
    <source>
        <dbReference type="ARBA" id="ARBA00022614"/>
    </source>
</evidence>
<evidence type="ECO:0000256" key="13">
    <source>
        <dbReference type="ARBA" id="ARBA00022741"/>
    </source>
</evidence>
<dbReference type="InterPro" id="IPR008271">
    <property type="entry name" value="Ser/Thr_kinase_AS"/>
</dbReference>
<keyword evidence="6" id="KW-0723">Serine/threonine-protein kinase</keyword>
<comment type="subcellular location">
    <subcellularLocation>
        <location evidence="1">Cell membrane</location>
        <topology evidence="1">Single-pass membrane protein</topology>
    </subcellularLocation>
    <subcellularLocation>
        <location evidence="2">Membrane</location>
        <topology evidence="2">Single-pass type I membrane protein</topology>
    </subcellularLocation>
</comment>
<evidence type="ECO:0000256" key="22">
    <source>
        <dbReference type="PROSITE-ProRule" id="PRU10141"/>
    </source>
</evidence>
<evidence type="ECO:0000256" key="2">
    <source>
        <dbReference type="ARBA" id="ARBA00004479"/>
    </source>
</evidence>
<evidence type="ECO:0000256" key="1">
    <source>
        <dbReference type="ARBA" id="ARBA00004162"/>
    </source>
</evidence>
<evidence type="ECO:0000256" key="10">
    <source>
        <dbReference type="ARBA" id="ARBA00022692"/>
    </source>
</evidence>
<dbReference type="InParanoid" id="A0A7N2LED7"/>
<keyword evidence="14" id="KW-0418">Kinase</keyword>
<comment type="similarity">
    <text evidence="3">Belongs to the protein kinase superfamily. Ser/Thr protein kinase family.</text>
</comment>
<dbReference type="FunFam" id="3.30.200.20:FF:000432">
    <property type="entry name" value="LRR receptor-like serine/threonine-protein kinase EFR"/>
    <property type="match status" value="1"/>
</dbReference>
<dbReference type="Proteomes" id="UP000594261">
    <property type="component" value="Chromosome 4"/>
</dbReference>
<feature type="domain" description="Protein kinase" evidence="25">
    <location>
        <begin position="618"/>
        <end position="931"/>
    </location>
</feature>
<dbReference type="InterPro" id="IPR001245">
    <property type="entry name" value="Ser-Thr/Tyr_kinase_cat_dom"/>
</dbReference>
<feature type="transmembrane region" description="Helical" evidence="23">
    <location>
        <begin position="564"/>
        <end position="584"/>
    </location>
</feature>
<reference evidence="26" key="2">
    <citation type="submission" date="2021-01" db="UniProtKB">
        <authorList>
            <consortium name="EnsemblPlants"/>
        </authorList>
    </citation>
    <scope>IDENTIFICATION</scope>
</reference>
<keyword evidence="18" id="KW-0675">Receptor</keyword>
<name>A0A7N2LED7_QUELO</name>
<dbReference type="Pfam" id="PF07714">
    <property type="entry name" value="PK_Tyr_Ser-Thr"/>
    <property type="match status" value="1"/>
</dbReference>
<dbReference type="InterPro" id="IPR000719">
    <property type="entry name" value="Prot_kinase_dom"/>
</dbReference>
<dbReference type="EC" id="2.7.11.1" evidence="4"/>
<comment type="catalytic activity">
    <reaction evidence="20">
        <text>L-threonyl-[protein] + ATP = O-phospho-L-threonyl-[protein] + ADP + H(+)</text>
        <dbReference type="Rhea" id="RHEA:46608"/>
        <dbReference type="Rhea" id="RHEA-COMP:11060"/>
        <dbReference type="Rhea" id="RHEA-COMP:11605"/>
        <dbReference type="ChEBI" id="CHEBI:15378"/>
        <dbReference type="ChEBI" id="CHEBI:30013"/>
        <dbReference type="ChEBI" id="CHEBI:30616"/>
        <dbReference type="ChEBI" id="CHEBI:61977"/>
        <dbReference type="ChEBI" id="CHEBI:456216"/>
        <dbReference type="EC" id="2.7.11.1"/>
    </reaction>
</comment>
<dbReference type="FunFam" id="3.80.10.10:FF:000041">
    <property type="entry name" value="LRR receptor-like serine/threonine-protein kinase ERECTA"/>
    <property type="match status" value="1"/>
</dbReference>
<keyword evidence="13 22" id="KW-0547">Nucleotide-binding</keyword>
<dbReference type="Pfam" id="PF00560">
    <property type="entry name" value="LRR_1"/>
    <property type="match status" value="3"/>
</dbReference>
<evidence type="ECO:0000256" key="7">
    <source>
        <dbReference type="ARBA" id="ARBA00022553"/>
    </source>
</evidence>
<dbReference type="GO" id="GO:0005524">
    <property type="term" value="F:ATP binding"/>
    <property type="evidence" value="ECO:0007669"/>
    <property type="project" value="UniProtKB-UniRule"/>
</dbReference>
<evidence type="ECO:0000313" key="27">
    <source>
        <dbReference type="Proteomes" id="UP000594261"/>
    </source>
</evidence>
<proteinExistence type="inferred from homology"/>
<dbReference type="Pfam" id="PF08263">
    <property type="entry name" value="LRRNT_2"/>
    <property type="match status" value="1"/>
</dbReference>
<keyword evidence="15 22" id="KW-0067">ATP-binding</keyword>
<keyword evidence="8" id="KW-0433">Leucine-rich repeat</keyword>
<evidence type="ECO:0000256" key="3">
    <source>
        <dbReference type="ARBA" id="ARBA00008684"/>
    </source>
</evidence>
<evidence type="ECO:0000256" key="9">
    <source>
        <dbReference type="ARBA" id="ARBA00022679"/>
    </source>
</evidence>
<evidence type="ECO:0000256" key="14">
    <source>
        <dbReference type="ARBA" id="ARBA00022777"/>
    </source>
</evidence>
<evidence type="ECO:0000256" key="12">
    <source>
        <dbReference type="ARBA" id="ARBA00022737"/>
    </source>
</evidence>
<dbReference type="GO" id="GO:0005886">
    <property type="term" value="C:plasma membrane"/>
    <property type="evidence" value="ECO:0007669"/>
    <property type="project" value="UniProtKB-SubCell"/>
</dbReference>
<sequence>MLAFILLLCCGLLVTFVAGGNNETDRLALLEFKAKIADDPLQVMSSWNDSIHFCQWRGVTCGRRHQRVTVLNLPSSKLVGSISPHIGNLSFLRQITLQNNSLHNEIPLEIGYLHRLQVLRLNHNSISGKIPSNLSSCANLKTLLVTYNLLTGEIPATLGTLSKLQSFFIINNKMIGGIPPSFENLSSLDAFVASDNNLGGIIPPFFGQLTKLTLFSVPGNRFSGTIPPSISNLSSLILFDIADNQIQGHLPSYIDITLQNMEIFIIANNQFTGSIPIAIFNASNLEIFQLDLNELSGKVHSLEKLNRISSFSISSNNFGNGGENDLSFLCSLTNSTFLTDLEISFNNFGGELPKCVGNFSTTLIYLTLDNNKIYGKIPIEIGNMINLERLNMWNNKLSVIGLSFSPTFLDLSANQFTGALPMEIGNFKNLEYLDISENKFFGKIPSSLGSCVKLETLAMRGNLFQGIVPSSLESLRVLENLDLSNNNLFGQIPKFLELFVYLQSVNLSYNNFEGEVPTIGVFKNGSATFVKGNSKLCGGIPKFQLPKCKYQKSKKRKLTLTFKLIFSIFSGLLGVTLVLLLLFLSSLRKKRKENTSSDLGNLLLILSYQNLFKATDGFSSTNLIGMGNFGSVYKGILDQGRHTIAVKVLNLLHHGASKSFMAECEALQNIRHRNIVKVLTSCSSIDHQGNDFKALVYEFMANGNLDEWLHPTLRTSETLEEPRNLSLLQRLDIAIDVANALNYLHHHCHTPIIHCDLKPSNVLLDDEMVGHVGDFGLARLLFDATQDCSIHQSSSVGIRGTIGYVPPEYGLGNNVSTYDDVYSYGILLLEIFTGKRPTDNIFQDNLNLHDYVKAVLPEQIIDIIDSILLSVHEKEGETRTNNITRNEGQNGSVTSQECLIMIIKIGVACLVEFPRERMNMSALIIELHSIRQKLLGTNRRRQRLQ</sequence>
<dbReference type="Gene3D" id="3.30.200.20">
    <property type="entry name" value="Phosphorylase Kinase, domain 1"/>
    <property type="match status" value="1"/>
</dbReference>
<evidence type="ECO:0000256" key="18">
    <source>
        <dbReference type="ARBA" id="ARBA00023170"/>
    </source>
</evidence>
<dbReference type="FunFam" id="1.10.510.10:FF:000358">
    <property type="entry name" value="Putative leucine-rich repeat receptor-like serine/threonine-protein kinase"/>
    <property type="match status" value="1"/>
</dbReference>
<dbReference type="SMART" id="SM00365">
    <property type="entry name" value="LRR_SD22"/>
    <property type="match status" value="3"/>
</dbReference>
<dbReference type="Gene3D" id="3.80.10.10">
    <property type="entry name" value="Ribonuclease Inhibitor"/>
    <property type="match status" value="3"/>
</dbReference>
<dbReference type="EnsemblPlants" id="QL04p017349:mrna">
    <property type="protein sequence ID" value="QL04p017349:mrna"/>
    <property type="gene ID" value="QL04p017349"/>
</dbReference>
<dbReference type="SUPFAM" id="SSF52058">
    <property type="entry name" value="L domain-like"/>
    <property type="match status" value="2"/>
</dbReference>
<dbReference type="Gramene" id="QL04p017349:mrna">
    <property type="protein sequence ID" value="QL04p017349:mrna"/>
    <property type="gene ID" value="QL04p017349"/>
</dbReference>
<dbReference type="Gene3D" id="1.10.510.10">
    <property type="entry name" value="Transferase(Phosphotransferase) domain 1"/>
    <property type="match status" value="1"/>
</dbReference>
<evidence type="ECO:0000256" key="6">
    <source>
        <dbReference type="ARBA" id="ARBA00022527"/>
    </source>
</evidence>
<keyword evidence="16 23" id="KW-1133">Transmembrane helix</keyword>
<evidence type="ECO:0000256" key="16">
    <source>
        <dbReference type="ARBA" id="ARBA00022989"/>
    </source>
</evidence>
<keyword evidence="17 23" id="KW-0472">Membrane</keyword>
<evidence type="ECO:0000256" key="17">
    <source>
        <dbReference type="ARBA" id="ARBA00023136"/>
    </source>
</evidence>
<dbReference type="InterPro" id="IPR011009">
    <property type="entry name" value="Kinase-like_dom_sf"/>
</dbReference>
<dbReference type="OMA" id="FHECLEA"/>
<dbReference type="SUPFAM" id="SSF56112">
    <property type="entry name" value="Protein kinase-like (PK-like)"/>
    <property type="match status" value="1"/>
</dbReference>
<dbReference type="GO" id="GO:0004674">
    <property type="term" value="F:protein serine/threonine kinase activity"/>
    <property type="evidence" value="ECO:0007669"/>
    <property type="project" value="UniProtKB-KW"/>
</dbReference>